<sequence>MVATGEVEMLCDLFLNRDYTDRWTYLSPQFQIEESQAGISGRDLLRLMDPI</sequence>
<comment type="caution">
    <text evidence="1">The sequence shown here is derived from an EMBL/GenBank/DDBJ whole genome shotgun (WGS) entry which is preliminary data.</text>
</comment>
<dbReference type="EMBL" id="JBBNAG010000011">
    <property type="protein sequence ID" value="KAK9094308.1"/>
    <property type="molecule type" value="Genomic_DNA"/>
</dbReference>
<dbReference type="Proteomes" id="UP001419268">
    <property type="component" value="Unassembled WGS sequence"/>
</dbReference>
<evidence type="ECO:0000313" key="2">
    <source>
        <dbReference type="Proteomes" id="UP001419268"/>
    </source>
</evidence>
<name>A0AAP0EPG3_9MAGN</name>
<reference evidence="1 2" key="1">
    <citation type="submission" date="2024-01" db="EMBL/GenBank/DDBJ databases">
        <title>Genome assemblies of Stephania.</title>
        <authorList>
            <person name="Yang L."/>
        </authorList>
    </citation>
    <scope>NUCLEOTIDE SEQUENCE [LARGE SCALE GENOMIC DNA]</scope>
    <source>
        <strain evidence="1">JXDWG</strain>
        <tissue evidence="1">Leaf</tissue>
    </source>
</reference>
<gene>
    <name evidence="1" type="ORF">Scep_025777</name>
</gene>
<organism evidence="1 2">
    <name type="scientific">Stephania cephalantha</name>
    <dbReference type="NCBI Taxonomy" id="152367"/>
    <lineage>
        <taxon>Eukaryota</taxon>
        <taxon>Viridiplantae</taxon>
        <taxon>Streptophyta</taxon>
        <taxon>Embryophyta</taxon>
        <taxon>Tracheophyta</taxon>
        <taxon>Spermatophyta</taxon>
        <taxon>Magnoliopsida</taxon>
        <taxon>Ranunculales</taxon>
        <taxon>Menispermaceae</taxon>
        <taxon>Menispermoideae</taxon>
        <taxon>Cissampelideae</taxon>
        <taxon>Stephania</taxon>
    </lineage>
</organism>
<proteinExistence type="predicted"/>
<protein>
    <submittedName>
        <fullName evidence="1">Uncharacterized protein</fullName>
    </submittedName>
</protein>
<accession>A0AAP0EPG3</accession>
<dbReference type="AlphaFoldDB" id="A0AAP0EPG3"/>
<evidence type="ECO:0000313" key="1">
    <source>
        <dbReference type="EMBL" id="KAK9094308.1"/>
    </source>
</evidence>
<keyword evidence="2" id="KW-1185">Reference proteome</keyword>